<dbReference type="Pfam" id="PF13947">
    <property type="entry name" value="GUB_WAK_bind"/>
    <property type="match status" value="1"/>
</dbReference>
<dbReference type="GO" id="GO:0016020">
    <property type="term" value="C:membrane"/>
    <property type="evidence" value="ECO:0007669"/>
    <property type="project" value="UniProtKB-SubCell"/>
</dbReference>
<feature type="domain" description="Wall-associated receptor kinase galacturonan-binding" evidence="3">
    <location>
        <begin position="3"/>
        <end position="48"/>
    </location>
</feature>
<dbReference type="PANTHER" id="PTHR33491">
    <property type="entry name" value="OSJNBA0016N04.9 PROTEIN"/>
    <property type="match status" value="1"/>
</dbReference>
<dbReference type="Proteomes" id="UP000824120">
    <property type="component" value="Chromosome 9"/>
</dbReference>
<evidence type="ECO:0000313" key="5">
    <source>
        <dbReference type="Proteomes" id="UP000824120"/>
    </source>
</evidence>
<proteinExistence type="predicted"/>
<dbReference type="EMBL" id="JACXVP010000009">
    <property type="protein sequence ID" value="KAG5584707.1"/>
    <property type="molecule type" value="Genomic_DNA"/>
</dbReference>
<dbReference type="InterPro" id="IPR025287">
    <property type="entry name" value="WAK_GUB"/>
</dbReference>
<evidence type="ECO:0000256" key="2">
    <source>
        <dbReference type="ARBA" id="ARBA00022729"/>
    </source>
</evidence>
<dbReference type="OrthoDB" id="1303389at2759"/>
<keyword evidence="5" id="KW-1185">Reference proteome</keyword>
<organism evidence="4 5">
    <name type="scientific">Solanum commersonii</name>
    <name type="common">Commerson's wild potato</name>
    <name type="synonym">Commerson's nightshade</name>
    <dbReference type="NCBI Taxonomy" id="4109"/>
    <lineage>
        <taxon>Eukaryota</taxon>
        <taxon>Viridiplantae</taxon>
        <taxon>Streptophyta</taxon>
        <taxon>Embryophyta</taxon>
        <taxon>Tracheophyta</taxon>
        <taxon>Spermatophyta</taxon>
        <taxon>Magnoliopsida</taxon>
        <taxon>eudicotyledons</taxon>
        <taxon>Gunneridae</taxon>
        <taxon>Pentapetalae</taxon>
        <taxon>asterids</taxon>
        <taxon>lamiids</taxon>
        <taxon>Solanales</taxon>
        <taxon>Solanaceae</taxon>
        <taxon>Solanoideae</taxon>
        <taxon>Solaneae</taxon>
        <taxon>Solanum</taxon>
    </lineage>
</organism>
<evidence type="ECO:0000259" key="3">
    <source>
        <dbReference type="Pfam" id="PF13947"/>
    </source>
</evidence>
<comment type="subcellular location">
    <subcellularLocation>
        <location evidence="1">Membrane</location>
        <topology evidence="1">Single-pass membrane protein</topology>
    </subcellularLocation>
</comment>
<sequence length="89" mass="9869">MVKCGNLTIPYPFGIGSGCALDPVFEIECNVTTPFIGNFQVYHISDLEMRIYNSVGQNCYSSEGTLLLPNEHASIESFTQCHIIHYHAA</sequence>
<dbReference type="GO" id="GO:0030247">
    <property type="term" value="F:polysaccharide binding"/>
    <property type="evidence" value="ECO:0007669"/>
    <property type="project" value="InterPro"/>
</dbReference>
<reference evidence="4 5" key="1">
    <citation type="submission" date="2020-09" db="EMBL/GenBank/DDBJ databases">
        <title>De no assembly of potato wild relative species, Solanum commersonii.</title>
        <authorList>
            <person name="Cho K."/>
        </authorList>
    </citation>
    <scope>NUCLEOTIDE SEQUENCE [LARGE SCALE GENOMIC DNA]</scope>
    <source>
        <strain evidence="4">LZ3.2</strain>
        <tissue evidence="4">Leaf</tissue>
    </source>
</reference>
<comment type="caution">
    <text evidence="4">The sequence shown here is derived from an EMBL/GenBank/DDBJ whole genome shotgun (WGS) entry which is preliminary data.</text>
</comment>
<dbReference type="AlphaFoldDB" id="A0A9J5X8V2"/>
<keyword evidence="2" id="KW-0732">Signal</keyword>
<evidence type="ECO:0000313" key="4">
    <source>
        <dbReference type="EMBL" id="KAG5584707.1"/>
    </source>
</evidence>
<evidence type="ECO:0000256" key="1">
    <source>
        <dbReference type="ARBA" id="ARBA00004167"/>
    </source>
</evidence>
<protein>
    <recommendedName>
        <fullName evidence="3">Wall-associated receptor kinase galacturonan-binding domain-containing protein</fullName>
    </recommendedName>
</protein>
<accession>A0A9J5X8V2</accession>
<dbReference type="PROSITE" id="PS51257">
    <property type="entry name" value="PROKAR_LIPOPROTEIN"/>
    <property type="match status" value="1"/>
</dbReference>
<gene>
    <name evidence="4" type="ORF">H5410_045141</name>
</gene>
<name>A0A9J5X8V2_SOLCO</name>